<proteinExistence type="predicted"/>
<keyword evidence="4" id="KW-1185">Reference proteome</keyword>
<dbReference type="Proteomes" id="UP001317322">
    <property type="component" value="Chromosome"/>
</dbReference>
<dbReference type="InterPro" id="IPR025445">
    <property type="entry name" value="DUF4191"/>
</dbReference>
<dbReference type="EMBL" id="CP101989">
    <property type="protein sequence ID" value="UUI63699.1"/>
    <property type="molecule type" value="Genomic_DNA"/>
</dbReference>
<keyword evidence="2" id="KW-1133">Transmembrane helix</keyword>
<feature type="transmembrane region" description="Helical" evidence="2">
    <location>
        <begin position="45"/>
        <end position="66"/>
    </location>
</feature>
<name>A0ABY5K1N1_9CELL</name>
<protein>
    <submittedName>
        <fullName evidence="3">DUF4191 domain-containing protein</fullName>
    </submittedName>
</protein>
<organism evidence="3 4">
    <name type="scientific">Cellulomonas wangsupingiae</name>
    <dbReference type="NCBI Taxonomy" id="2968085"/>
    <lineage>
        <taxon>Bacteria</taxon>
        <taxon>Bacillati</taxon>
        <taxon>Actinomycetota</taxon>
        <taxon>Actinomycetes</taxon>
        <taxon>Micrococcales</taxon>
        <taxon>Cellulomonadaceae</taxon>
        <taxon>Cellulomonas</taxon>
    </lineage>
</organism>
<sequence length="246" mass="26771">MARERSTAPQGSAHGTAKDTGKVKKTRWYHQVWQAYKITRQSDPAVTWIMLGVFVAIVAIGVVVGLLLDQLVYVLVLSVPFALMGGMFVLARRAETAAYTRIEGQPGAALAALGTLRRGWTFTQEPVAADPRTQDLVFRGVGRPGVVLVGEGPSHRIGKLLEAERKRTARVVSGAPIHLIQVGDGEGQVPLRRLPRTVTKLKPQLTKDEVAVVLRRVTSLGAARLPVPKGIDPMRARPDRKGMRGR</sequence>
<gene>
    <name evidence="3" type="ORF">NP075_11120</name>
</gene>
<reference evidence="3 4" key="1">
    <citation type="submission" date="2022-07" db="EMBL/GenBank/DDBJ databases">
        <title>Novel species in genus cellulomonas.</title>
        <authorList>
            <person name="Ye L."/>
        </authorList>
    </citation>
    <scope>NUCLEOTIDE SEQUENCE [LARGE SCALE GENOMIC DNA]</scope>
    <source>
        <strain evidence="4">zg-Y908</strain>
    </source>
</reference>
<evidence type="ECO:0000313" key="4">
    <source>
        <dbReference type="Proteomes" id="UP001317322"/>
    </source>
</evidence>
<keyword evidence="2" id="KW-0472">Membrane</keyword>
<keyword evidence="2" id="KW-0812">Transmembrane</keyword>
<evidence type="ECO:0000256" key="1">
    <source>
        <dbReference type="SAM" id="MobiDB-lite"/>
    </source>
</evidence>
<dbReference type="RefSeq" id="WP_227563273.1">
    <property type="nucleotide sequence ID" value="NZ_CP101989.1"/>
</dbReference>
<dbReference type="Pfam" id="PF13829">
    <property type="entry name" value="DUF4191"/>
    <property type="match status" value="1"/>
</dbReference>
<feature type="region of interest" description="Disordered" evidence="1">
    <location>
        <begin position="1"/>
        <end position="22"/>
    </location>
</feature>
<accession>A0ABY5K1N1</accession>
<feature type="transmembrane region" description="Helical" evidence="2">
    <location>
        <begin position="72"/>
        <end position="91"/>
    </location>
</feature>
<evidence type="ECO:0000313" key="3">
    <source>
        <dbReference type="EMBL" id="UUI63699.1"/>
    </source>
</evidence>
<evidence type="ECO:0000256" key="2">
    <source>
        <dbReference type="SAM" id="Phobius"/>
    </source>
</evidence>